<evidence type="ECO:0000313" key="5">
    <source>
        <dbReference type="Proteomes" id="UP001298593"/>
    </source>
</evidence>
<dbReference type="SUPFAM" id="SSF140459">
    <property type="entry name" value="PE/PPE dimer-like"/>
    <property type="match status" value="1"/>
</dbReference>
<accession>A0ABU5XTD8</accession>
<evidence type="ECO:0000256" key="1">
    <source>
        <dbReference type="ARBA" id="ARBA00010652"/>
    </source>
</evidence>
<feature type="domain" description="PPE" evidence="2">
    <location>
        <begin position="3"/>
        <end position="164"/>
    </location>
</feature>
<gene>
    <name evidence="4" type="ORF">KV113_06705</name>
</gene>
<comment type="caution">
    <text evidence="4">The sequence shown here is derived from an EMBL/GenBank/DDBJ whole genome shotgun (WGS) entry which is preliminary data.</text>
</comment>
<comment type="similarity">
    <text evidence="1">Belongs to the mycobacterial PPE family.</text>
</comment>
<keyword evidence="5" id="KW-1185">Reference proteome</keyword>
<dbReference type="Pfam" id="PF12484">
    <property type="entry name" value="PPE-SVP"/>
    <property type="match status" value="1"/>
</dbReference>
<dbReference type="EMBL" id="JAYJJU010000004">
    <property type="protein sequence ID" value="MEB3031246.1"/>
    <property type="molecule type" value="Genomic_DNA"/>
</dbReference>
<reference evidence="4 5" key="1">
    <citation type="submission" date="2023-12" db="EMBL/GenBank/DDBJ databases">
        <title>Description of new species of Mycobacterium terrae complex isolated from sewage at the Sao Paulo Zoological Park Foundation in Brazil.</title>
        <authorList>
            <person name="Romagnoli C.L."/>
            <person name="Conceicao E.C."/>
            <person name="Machado E."/>
            <person name="Barreto L.B.P.F."/>
            <person name="Sharma A."/>
            <person name="Silva N.M."/>
            <person name="Marques L.E."/>
            <person name="Juliana M.A."/>
            <person name="Lourenco M.C.S."/>
            <person name="Digiampietri L.A."/>
            <person name="Suffys P.N."/>
            <person name="Viana-Niero C."/>
        </authorList>
    </citation>
    <scope>NUCLEOTIDE SEQUENCE [LARGE SCALE GENOMIC DNA]</scope>
    <source>
        <strain evidence="4 5">MYC340</strain>
    </source>
</reference>
<feature type="domain" description="PPE family C-terminal" evidence="3">
    <location>
        <begin position="291"/>
        <end position="360"/>
    </location>
</feature>
<dbReference type="Proteomes" id="UP001298593">
    <property type="component" value="Unassembled WGS sequence"/>
</dbReference>
<proteinExistence type="inferred from homology"/>
<dbReference type="PANTHER" id="PTHR46766:SF1">
    <property type="entry name" value="GLUTAMINE-RICH PROTEIN 2"/>
    <property type="match status" value="1"/>
</dbReference>
<dbReference type="RefSeq" id="WP_224975002.1">
    <property type="nucleotide sequence ID" value="NZ_JAYJJU010000004.1"/>
</dbReference>
<organism evidence="4 5">
    <name type="scientific">[Mycobacterium] nativiensis</name>
    <dbReference type="NCBI Taxonomy" id="2855503"/>
    <lineage>
        <taxon>Bacteria</taxon>
        <taxon>Bacillati</taxon>
        <taxon>Actinomycetota</taxon>
        <taxon>Actinomycetes</taxon>
        <taxon>Mycobacteriales</taxon>
        <taxon>Mycobacteriaceae</taxon>
        <taxon>Mycolicibacter</taxon>
    </lineage>
</organism>
<name>A0ABU5XTD8_9MYCO</name>
<dbReference type="InterPro" id="IPR022171">
    <property type="entry name" value="PPE_C"/>
</dbReference>
<protein>
    <submittedName>
        <fullName evidence="4">PPE family protein</fullName>
    </submittedName>
</protein>
<dbReference type="Pfam" id="PF00823">
    <property type="entry name" value="PPE"/>
    <property type="match status" value="1"/>
</dbReference>
<sequence length="436" mass="43546">MYFSFIPPEIISGNIYTGPGSGPLLAAATAWERLSGELQSAAGEYNAVVAGLTAESWAGPSAASMAAAAGPYAAWMSVTAEQAAEAAAQAQAAAAAYETVFAAVVPPQVVSANRTQLMALMATNVVGQNTAAIAATEAQYLEMWAQDAAAMHAYASSSAAATKVRSFTEPPATTNGAAAPAAASAAGNPILQFGADMANQYTSFFNNLLNTMAGTPDAGSTFSALYSAAKVPLGMTTQFNASSLAAQFPIQNFLKFAPPLGRVPTEIPATGLGAGLAMNSSLPGGLGSTVSAGMGEANLVGSLAAPPAWAGQSPAIRVAVNAVPNAGAVGAPAAIQGNVLGQMALGGMTGGAVGSSVPRVAGAAAGRTRVTTGMGATTPARIDKVLARLRHQPETVQHWNTDQAGLDSLLDELSRKPGIHAVHLKGAKKATTTPAP</sequence>
<dbReference type="PANTHER" id="PTHR46766">
    <property type="entry name" value="GLUTAMINE-RICH PROTEIN 2"/>
    <property type="match status" value="1"/>
</dbReference>
<dbReference type="Gene3D" id="1.20.1260.20">
    <property type="entry name" value="PPE superfamily"/>
    <property type="match status" value="1"/>
</dbReference>
<dbReference type="InterPro" id="IPR038332">
    <property type="entry name" value="PPE_sf"/>
</dbReference>
<evidence type="ECO:0000259" key="3">
    <source>
        <dbReference type="Pfam" id="PF12484"/>
    </source>
</evidence>
<evidence type="ECO:0000259" key="2">
    <source>
        <dbReference type="Pfam" id="PF00823"/>
    </source>
</evidence>
<evidence type="ECO:0000313" key="4">
    <source>
        <dbReference type="EMBL" id="MEB3031246.1"/>
    </source>
</evidence>
<dbReference type="InterPro" id="IPR000030">
    <property type="entry name" value="PPE_dom"/>
</dbReference>